<dbReference type="InterPro" id="IPR007219">
    <property type="entry name" value="XnlR_reg_dom"/>
</dbReference>
<feature type="domain" description="Zn(2)-C6 fungal-type" evidence="4">
    <location>
        <begin position="24"/>
        <end position="56"/>
    </location>
</feature>
<dbReference type="GO" id="GO:0005634">
    <property type="term" value="C:nucleus"/>
    <property type="evidence" value="ECO:0007669"/>
    <property type="project" value="TreeGrafter"/>
</dbReference>
<dbReference type="Gene3D" id="4.10.240.10">
    <property type="entry name" value="Zn(2)-C6 fungal-type DNA-binding domain"/>
    <property type="match status" value="1"/>
</dbReference>
<evidence type="ECO:0000313" key="5">
    <source>
        <dbReference type="EMBL" id="OAG08659.1"/>
    </source>
</evidence>
<dbReference type="RefSeq" id="XP_018039024.1">
    <property type="nucleotide sequence ID" value="XM_018181870.1"/>
</dbReference>
<reference evidence="5 6" key="1">
    <citation type="submission" date="2016-05" db="EMBL/GenBank/DDBJ databases">
        <title>Comparative analysis of secretome profiles of manganese(II)-oxidizing ascomycete fungi.</title>
        <authorList>
            <consortium name="DOE Joint Genome Institute"/>
            <person name="Zeiner C.A."/>
            <person name="Purvine S.O."/>
            <person name="Zink E.M."/>
            <person name="Wu S."/>
            <person name="Pasa-Tolic L."/>
            <person name="Chaput D.L."/>
            <person name="Haridas S."/>
            <person name="Grigoriev I.V."/>
            <person name="Santelli C.M."/>
            <person name="Hansel C.M."/>
        </authorList>
    </citation>
    <scope>NUCLEOTIDE SEQUENCE [LARGE SCALE GENOMIC DNA]</scope>
    <source>
        <strain evidence="5 6">AP3s5-JAC2a</strain>
    </source>
</reference>
<dbReference type="Pfam" id="PF00172">
    <property type="entry name" value="Zn_clus"/>
    <property type="match status" value="1"/>
</dbReference>
<dbReference type="GeneID" id="28765356"/>
<accession>A0A177CPE5</accession>
<dbReference type="PANTHER" id="PTHR31668:SF10">
    <property type="entry name" value="ZN(II)2CYS6 TRANSCRIPTION FACTOR (EUROFUNG)"/>
    <property type="match status" value="1"/>
</dbReference>
<sequence>MEMEYGPTKFDTEGRPYRSHAQPACQSCRKRKSRCKTRAANETCAMCQVHGTECIFPQVDNRKPRKIAAASRRVTARFNRSEMSTGRQGAGSAPASPPSPSPAFRESADQPLEHYTNQDIQQDSCIFNAHDEPQATYTNQEESPAHLMGIFAEAGDHSTHIVSPAIAEDNSVLKSYLSSTPDLRNMRLIRAMSDVRPPNPSVRPVLFDTVLRRPLGVTTNQSLASSKCELIEKFIGPHVQDLIDLFFERANVCFPIFDDISFNNIFSTHKEKISSALLCNLYANALTYWDTSPRLQGTVKPDHRYIWVQANEALNSELFLSPGISAVISIILNVSGRPSTSIFGNGGMIGIAVALSNALGLNRDPSNWNISPPEKVFRIRIWWLVLVHDRWCSLAYGTPLQIHRAQHDVPIPTAKDICRPGSSSIQAAAASIFLALVSLTEILGRYLEHVYCFTTIDATAAKMSGMDFELLLTDWEDSLSDDVRRLAIRGTRIDVPGSANFRLAYLAVKLLLRRIQLDAEKDTPGGEATTSHYYLQAQRVAEEIVHLVQELDDSQCSGFWIPVNAFSLTSATIFLLRSALRSRTSMADMSRNTSLKLARDMISALRAHHQNSGWDLAEHCLTNCSGLVDRMETAGNSGSATQLPTLEDLFVDINTPELDNIFTGFGNHFEL</sequence>
<dbReference type="InterPro" id="IPR036864">
    <property type="entry name" value="Zn2-C6_fun-type_DNA-bd_sf"/>
</dbReference>
<proteinExistence type="predicted"/>
<evidence type="ECO:0000259" key="4">
    <source>
        <dbReference type="PROSITE" id="PS50048"/>
    </source>
</evidence>
<dbReference type="CDD" id="cd00067">
    <property type="entry name" value="GAL4"/>
    <property type="match status" value="1"/>
</dbReference>
<dbReference type="PROSITE" id="PS00463">
    <property type="entry name" value="ZN2_CY6_FUNGAL_1"/>
    <property type="match status" value="1"/>
</dbReference>
<dbReference type="AlphaFoldDB" id="A0A177CPE5"/>
<protein>
    <recommendedName>
        <fullName evidence="4">Zn(2)-C6 fungal-type domain-containing protein</fullName>
    </recommendedName>
</protein>
<dbReference type="InParanoid" id="A0A177CPE5"/>
<dbReference type="GO" id="GO:0006351">
    <property type="term" value="P:DNA-templated transcription"/>
    <property type="evidence" value="ECO:0007669"/>
    <property type="project" value="InterPro"/>
</dbReference>
<organism evidence="5 6">
    <name type="scientific">Paraphaeosphaeria sporulosa</name>
    <dbReference type="NCBI Taxonomy" id="1460663"/>
    <lineage>
        <taxon>Eukaryota</taxon>
        <taxon>Fungi</taxon>
        <taxon>Dikarya</taxon>
        <taxon>Ascomycota</taxon>
        <taxon>Pezizomycotina</taxon>
        <taxon>Dothideomycetes</taxon>
        <taxon>Pleosporomycetidae</taxon>
        <taxon>Pleosporales</taxon>
        <taxon>Massarineae</taxon>
        <taxon>Didymosphaeriaceae</taxon>
        <taxon>Paraphaeosphaeria</taxon>
    </lineage>
</organism>
<dbReference type="SUPFAM" id="SSF57701">
    <property type="entry name" value="Zn2/Cys6 DNA-binding domain"/>
    <property type="match status" value="1"/>
</dbReference>
<dbReference type="Pfam" id="PF04082">
    <property type="entry name" value="Fungal_trans"/>
    <property type="match status" value="1"/>
</dbReference>
<feature type="region of interest" description="Disordered" evidence="3">
    <location>
        <begin position="1"/>
        <end position="20"/>
    </location>
</feature>
<dbReference type="GO" id="GO:0008270">
    <property type="term" value="F:zinc ion binding"/>
    <property type="evidence" value="ECO:0007669"/>
    <property type="project" value="InterPro"/>
</dbReference>
<dbReference type="SMART" id="SM00906">
    <property type="entry name" value="Fungal_trans"/>
    <property type="match status" value="1"/>
</dbReference>
<dbReference type="PROSITE" id="PS50048">
    <property type="entry name" value="ZN2_CY6_FUNGAL_2"/>
    <property type="match status" value="1"/>
</dbReference>
<evidence type="ECO:0000313" key="6">
    <source>
        <dbReference type="Proteomes" id="UP000077069"/>
    </source>
</evidence>
<keyword evidence="2" id="KW-0539">Nucleus</keyword>
<dbReference type="CDD" id="cd12148">
    <property type="entry name" value="fungal_TF_MHR"/>
    <property type="match status" value="1"/>
</dbReference>
<dbReference type="STRING" id="1460663.A0A177CPE5"/>
<evidence type="ECO:0000256" key="1">
    <source>
        <dbReference type="ARBA" id="ARBA00022723"/>
    </source>
</evidence>
<dbReference type="GO" id="GO:0000981">
    <property type="term" value="F:DNA-binding transcription factor activity, RNA polymerase II-specific"/>
    <property type="evidence" value="ECO:0007669"/>
    <property type="project" value="InterPro"/>
</dbReference>
<dbReference type="InterPro" id="IPR050797">
    <property type="entry name" value="Carb_Metab_Trans_Reg"/>
</dbReference>
<dbReference type="PANTHER" id="PTHR31668">
    <property type="entry name" value="GLUCOSE TRANSPORT TRANSCRIPTION REGULATOR RGT1-RELATED-RELATED"/>
    <property type="match status" value="1"/>
</dbReference>
<feature type="region of interest" description="Disordered" evidence="3">
    <location>
        <begin position="72"/>
        <end position="107"/>
    </location>
</feature>
<keyword evidence="6" id="KW-1185">Reference proteome</keyword>
<evidence type="ECO:0000256" key="3">
    <source>
        <dbReference type="SAM" id="MobiDB-lite"/>
    </source>
</evidence>
<name>A0A177CPE5_9PLEO</name>
<evidence type="ECO:0000256" key="2">
    <source>
        <dbReference type="ARBA" id="ARBA00023242"/>
    </source>
</evidence>
<dbReference type="GO" id="GO:0003677">
    <property type="term" value="F:DNA binding"/>
    <property type="evidence" value="ECO:0007669"/>
    <property type="project" value="InterPro"/>
</dbReference>
<dbReference type="GO" id="GO:0001080">
    <property type="term" value="P:nitrogen catabolite activation of transcription from RNA polymerase II promoter"/>
    <property type="evidence" value="ECO:0007669"/>
    <property type="project" value="TreeGrafter"/>
</dbReference>
<dbReference type="Proteomes" id="UP000077069">
    <property type="component" value="Unassembled WGS sequence"/>
</dbReference>
<dbReference type="EMBL" id="KV441550">
    <property type="protein sequence ID" value="OAG08659.1"/>
    <property type="molecule type" value="Genomic_DNA"/>
</dbReference>
<dbReference type="InterPro" id="IPR001138">
    <property type="entry name" value="Zn2Cys6_DnaBD"/>
</dbReference>
<gene>
    <name evidence="5" type="ORF">CC84DRAFT_1203972</name>
</gene>
<keyword evidence="1" id="KW-0479">Metal-binding</keyword>
<dbReference type="SMART" id="SM00066">
    <property type="entry name" value="GAL4"/>
    <property type="match status" value="1"/>
</dbReference>
<dbReference type="OrthoDB" id="3034343at2759"/>